<organism evidence="1 2">
    <name type="scientific">Funneliformis caledonium</name>
    <dbReference type="NCBI Taxonomy" id="1117310"/>
    <lineage>
        <taxon>Eukaryota</taxon>
        <taxon>Fungi</taxon>
        <taxon>Fungi incertae sedis</taxon>
        <taxon>Mucoromycota</taxon>
        <taxon>Glomeromycotina</taxon>
        <taxon>Glomeromycetes</taxon>
        <taxon>Glomerales</taxon>
        <taxon>Glomeraceae</taxon>
        <taxon>Funneliformis</taxon>
    </lineage>
</organism>
<reference evidence="1" key="1">
    <citation type="submission" date="2021-06" db="EMBL/GenBank/DDBJ databases">
        <authorList>
            <person name="Kallberg Y."/>
            <person name="Tangrot J."/>
            <person name="Rosling A."/>
        </authorList>
    </citation>
    <scope>NUCLEOTIDE SEQUENCE</scope>
    <source>
        <strain evidence="1">UK204</strain>
    </source>
</reference>
<protein>
    <submittedName>
        <fullName evidence="1">1827_t:CDS:1</fullName>
    </submittedName>
</protein>
<evidence type="ECO:0000313" key="2">
    <source>
        <dbReference type="Proteomes" id="UP000789570"/>
    </source>
</evidence>
<feature type="non-terminal residue" evidence="1">
    <location>
        <position position="1"/>
    </location>
</feature>
<proteinExistence type="predicted"/>
<gene>
    <name evidence="1" type="ORF">FCALED_LOCUS15159</name>
</gene>
<keyword evidence="2" id="KW-1185">Reference proteome</keyword>
<comment type="caution">
    <text evidence="1">The sequence shown here is derived from an EMBL/GenBank/DDBJ whole genome shotgun (WGS) entry which is preliminary data.</text>
</comment>
<dbReference type="AlphaFoldDB" id="A0A9N9IFW0"/>
<feature type="non-terminal residue" evidence="1">
    <location>
        <position position="158"/>
    </location>
</feature>
<name>A0A9N9IFW0_9GLOM</name>
<dbReference type="Proteomes" id="UP000789570">
    <property type="component" value="Unassembled WGS sequence"/>
</dbReference>
<dbReference type="OrthoDB" id="2491311at2759"/>
<sequence length="158" mass="18037">AQHVLPHIELLEEPKNVSNVSSTLKIMNTPNTSRVTRSSTINIGLDKRVAKSVGIESYLDMFDDGDALPDLEGHLPNDDEILVDDFTSENEMVISNCKRKDNNINDMENEDMDTSMYDVQTQMIVMIQDIQKKVNEMYTDWKVVRFGSHTENDTKLID</sequence>
<evidence type="ECO:0000313" key="1">
    <source>
        <dbReference type="EMBL" id="CAG8733840.1"/>
    </source>
</evidence>
<accession>A0A9N9IFW0</accession>
<dbReference type="EMBL" id="CAJVPQ010012962">
    <property type="protein sequence ID" value="CAG8733840.1"/>
    <property type="molecule type" value="Genomic_DNA"/>
</dbReference>